<evidence type="ECO:0000313" key="1">
    <source>
        <dbReference type="EMBL" id="MBU3826337.1"/>
    </source>
</evidence>
<dbReference type="InterPro" id="IPR039437">
    <property type="entry name" value="FrzH/put_lumazine-bd"/>
</dbReference>
<reference evidence="1" key="1">
    <citation type="journal article" date="2021" name="PeerJ">
        <title>Extensive microbial diversity within the chicken gut microbiome revealed by metagenomics and culture.</title>
        <authorList>
            <person name="Gilroy R."/>
            <person name="Ravi A."/>
            <person name="Getino M."/>
            <person name="Pursley I."/>
            <person name="Horton D.L."/>
            <person name="Alikhan N.F."/>
            <person name="Baker D."/>
            <person name="Gharbi K."/>
            <person name="Hall N."/>
            <person name="Watson M."/>
            <person name="Adriaenssens E.M."/>
            <person name="Foster-Nyarko E."/>
            <person name="Jarju S."/>
            <person name="Secka A."/>
            <person name="Antonio M."/>
            <person name="Oren A."/>
            <person name="Chaudhuri R.R."/>
            <person name="La Ragione R."/>
            <person name="Hildebrand F."/>
            <person name="Pallen M.J."/>
        </authorList>
    </citation>
    <scope>NUCLEOTIDE SEQUENCE</scope>
    <source>
        <strain evidence="1">687</strain>
    </source>
</reference>
<dbReference type="Gene3D" id="3.10.450.50">
    <property type="match status" value="1"/>
</dbReference>
<comment type="caution">
    <text evidence="1">The sequence shown here is derived from an EMBL/GenBank/DDBJ whole genome shotgun (WGS) entry which is preliminary data.</text>
</comment>
<reference evidence="1" key="2">
    <citation type="submission" date="2021-04" db="EMBL/GenBank/DDBJ databases">
        <authorList>
            <person name="Gilroy R."/>
        </authorList>
    </citation>
    <scope>NUCLEOTIDE SEQUENCE</scope>
    <source>
        <strain evidence="1">687</strain>
    </source>
</reference>
<proteinExistence type="predicted"/>
<dbReference type="Pfam" id="PF12893">
    <property type="entry name" value="Lumazine_bd_2"/>
    <property type="match status" value="1"/>
</dbReference>
<organism evidence="1 2">
    <name type="scientific">Candidatus Anaerobiospirillum merdipullorum</name>
    <dbReference type="NCBI Taxonomy" id="2838450"/>
    <lineage>
        <taxon>Bacteria</taxon>
        <taxon>Pseudomonadati</taxon>
        <taxon>Pseudomonadota</taxon>
        <taxon>Gammaproteobacteria</taxon>
        <taxon>Aeromonadales</taxon>
        <taxon>Succinivibrionaceae</taxon>
        <taxon>Anaerobiospirillum</taxon>
    </lineage>
</organism>
<name>A0A9E2NRQ3_9GAMM</name>
<dbReference type="InterPro" id="IPR032710">
    <property type="entry name" value="NTF2-like_dom_sf"/>
</dbReference>
<gene>
    <name evidence="1" type="ORF">IAA31_02435</name>
</gene>
<evidence type="ECO:0000313" key="2">
    <source>
        <dbReference type="Proteomes" id="UP000824150"/>
    </source>
</evidence>
<protein>
    <submittedName>
        <fullName evidence="1">Nuclear transport factor 2 family protein</fullName>
    </submittedName>
</protein>
<accession>A0A9E2NRQ3</accession>
<sequence length="112" mass="12088">MSIAKIKDYEEIMRVAQLYIDGCAKGDGAMMKPAFAGSATINGAPIQTLFDSVTQAGPTPSTARVDVVEVVNDIAVIRITLENYFGADYVDFHALKKGPDGWKIMAKIFTDA</sequence>
<dbReference type="Proteomes" id="UP000824150">
    <property type="component" value="Unassembled WGS sequence"/>
</dbReference>
<dbReference type="AlphaFoldDB" id="A0A9E2NRQ3"/>
<dbReference type="EMBL" id="JAHLFG010000028">
    <property type="protein sequence ID" value="MBU3826337.1"/>
    <property type="molecule type" value="Genomic_DNA"/>
</dbReference>
<dbReference type="SUPFAM" id="SSF54427">
    <property type="entry name" value="NTF2-like"/>
    <property type="match status" value="1"/>
</dbReference>